<dbReference type="UniPathway" id="UPA00113">
    <property type="reaction ID" value="UER00529"/>
</dbReference>
<accession>A0A0A1TC25</accession>
<keyword evidence="1" id="KW-0012">Acyltransferase</keyword>
<sequence length="177" mass="19804">MAASQQMYPASYIGADVSSAFPEGFTVRPMEKGDFAKGFLKCLEDLTFMGNVTEDEFNERWDEIYNGGKGPYYYVVLEFEGRIVGTGIVVAEKKFIHNRAVVGHIEEVCIAKQHQGKGLGLLMMRALNSVAESAGCTKTILNCSQEKEKFYEKCGYTESGMEMVHYITDFRTPPHTP</sequence>
<feature type="domain" description="N-acetyltransferase" evidence="2">
    <location>
        <begin position="25"/>
        <end position="177"/>
    </location>
</feature>
<proteinExistence type="inferred from homology"/>
<dbReference type="STRING" id="1531966.A0A0A1TC25"/>
<organism evidence="3 4">
    <name type="scientific">[Torrubiella] hemipterigena</name>
    <dbReference type="NCBI Taxonomy" id="1531966"/>
    <lineage>
        <taxon>Eukaryota</taxon>
        <taxon>Fungi</taxon>
        <taxon>Dikarya</taxon>
        <taxon>Ascomycota</taxon>
        <taxon>Pezizomycotina</taxon>
        <taxon>Sordariomycetes</taxon>
        <taxon>Hypocreomycetidae</taxon>
        <taxon>Hypocreales</taxon>
        <taxon>Clavicipitaceae</taxon>
        <taxon>Clavicipitaceae incertae sedis</taxon>
        <taxon>'Torrubiella' clade</taxon>
    </lineage>
</organism>
<dbReference type="EMBL" id="CDHN01000001">
    <property type="protein sequence ID" value="CEJ82939.1"/>
    <property type="molecule type" value="Genomic_DNA"/>
</dbReference>
<dbReference type="PROSITE" id="PS51186">
    <property type="entry name" value="GNAT"/>
    <property type="match status" value="1"/>
</dbReference>
<evidence type="ECO:0000313" key="4">
    <source>
        <dbReference type="Proteomes" id="UP000039046"/>
    </source>
</evidence>
<comment type="catalytic activity">
    <reaction evidence="1">
        <text>D-glucosamine 6-phosphate + acetyl-CoA = N-acetyl-D-glucosamine 6-phosphate + CoA + H(+)</text>
        <dbReference type="Rhea" id="RHEA:10292"/>
        <dbReference type="ChEBI" id="CHEBI:15378"/>
        <dbReference type="ChEBI" id="CHEBI:57287"/>
        <dbReference type="ChEBI" id="CHEBI:57288"/>
        <dbReference type="ChEBI" id="CHEBI:57513"/>
        <dbReference type="ChEBI" id="CHEBI:58725"/>
        <dbReference type="EC" id="2.3.1.4"/>
    </reaction>
</comment>
<dbReference type="InterPro" id="IPR016181">
    <property type="entry name" value="Acyl_CoA_acyltransferase"/>
</dbReference>
<dbReference type="EC" id="2.3.1.4" evidence="1"/>
<dbReference type="InterPro" id="IPR039143">
    <property type="entry name" value="GNPNAT1-like"/>
</dbReference>
<evidence type="ECO:0000259" key="2">
    <source>
        <dbReference type="PROSITE" id="PS51186"/>
    </source>
</evidence>
<dbReference type="Pfam" id="PF13508">
    <property type="entry name" value="Acetyltransf_7"/>
    <property type="match status" value="1"/>
</dbReference>
<dbReference type="GO" id="GO:0006048">
    <property type="term" value="P:UDP-N-acetylglucosamine biosynthetic process"/>
    <property type="evidence" value="ECO:0007669"/>
    <property type="project" value="UniProtKB-UniRule"/>
</dbReference>
<evidence type="ECO:0000256" key="1">
    <source>
        <dbReference type="RuleBase" id="RU365086"/>
    </source>
</evidence>
<keyword evidence="1" id="KW-0808">Transferase</keyword>
<dbReference type="Proteomes" id="UP000039046">
    <property type="component" value="Unassembled WGS sequence"/>
</dbReference>
<dbReference type="GO" id="GO:0004343">
    <property type="term" value="F:glucosamine 6-phosphate N-acetyltransferase activity"/>
    <property type="evidence" value="ECO:0007669"/>
    <property type="project" value="UniProtKB-UniRule"/>
</dbReference>
<gene>
    <name evidence="3" type="ORF">VHEMI02978</name>
</gene>
<dbReference type="SUPFAM" id="SSF55729">
    <property type="entry name" value="Acyl-CoA N-acyltransferases (Nat)"/>
    <property type="match status" value="1"/>
</dbReference>
<dbReference type="PANTHER" id="PTHR13355:SF11">
    <property type="entry name" value="GLUCOSAMINE 6-PHOSPHATE N-ACETYLTRANSFERASE"/>
    <property type="match status" value="1"/>
</dbReference>
<comment type="similarity">
    <text evidence="1">Belongs to the acetyltransferase family. GNA1 subfamily.</text>
</comment>
<dbReference type="Gene3D" id="3.40.630.30">
    <property type="match status" value="1"/>
</dbReference>
<name>A0A0A1TC25_9HYPO</name>
<protein>
    <recommendedName>
        <fullName evidence="1">Glucosamine 6-phosphate N-acetyltransferase</fullName>
        <ecNumber evidence="1">2.3.1.4</ecNumber>
    </recommendedName>
</protein>
<dbReference type="HOGENOM" id="CLU_072095_0_1_1"/>
<dbReference type="OrthoDB" id="10039976at2759"/>
<dbReference type="InterPro" id="IPR000182">
    <property type="entry name" value="GNAT_dom"/>
</dbReference>
<evidence type="ECO:0000313" key="3">
    <source>
        <dbReference type="EMBL" id="CEJ82939.1"/>
    </source>
</evidence>
<keyword evidence="4" id="KW-1185">Reference proteome</keyword>
<dbReference type="CDD" id="cd04301">
    <property type="entry name" value="NAT_SF"/>
    <property type="match status" value="1"/>
</dbReference>
<dbReference type="PANTHER" id="PTHR13355">
    <property type="entry name" value="GLUCOSAMINE 6-PHOSPHATE N-ACETYLTRANSFERASE"/>
    <property type="match status" value="1"/>
</dbReference>
<reference evidence="3 4" key="1">
    <citation type="journal article" date="2015" name="Genome Announc.">
        <title>Draft Genome Sequence and Gene Annotation of the Entomopathogenic Fungus Verticillium hemipterigenum.</title>
        <authorList>
            <person name="Horn F."/>
            <person name="Habel A."/>
            <person name="Scharf D.H."/>
            <person name="Dworschak J."/>
            <person name="Brakhage A.A."/>
            <person name="Guthke R."/>
            <person name="Hertweck C."/>
            <person name="Linde J."/>
        </authorList>
    </citation>
    <scope>NUCLEOTIDE SEQUENCE [LARGE SCALE GENOMIC DNA]</scope>
</reference>
<comment type="pathway">
    <text evidence="1">Nucleotide-sugar biosynthesis; UDP-N-acetyl-alpha-D-glucosamine biosynthesis; N-acetyl-alpha-D-glucosamine 1-phosphate from alpha-D-glucosamine 6-phosphate (route I): step 1/2.</text>
</comment>
<dbReference type="AlphaFoldDB" id="A0A0A1TC25"/>